<keyword evidence="1" id="KW-0805">Transcription regulation</keyword>
<dbReference type="RefSeq" id="WP_103098834.1">
    <property type="nucleotide sequence ID" value="NZ_LYMM01000077.1"/>
</dbReference>
<keyword evidence="7" id="KW-1185">Reference proteome</keyword>
<keyword evidence="3" id="KW-0804">Transcription</keyword>
<dbReference type="Pfam" id="PF00196">
    <property type="entry name" value="GerE"/>
    <property type="match status" value="1"/>
</dbReference>
<dbReference type="Gene3D" id="1.25.40.10">
    <property type="entry name" value="Tetratricopeptide repeat domain"/>
    <property type="match status" value="1"/>
</dbReference>
<feature type="repeat" description="TPR" evidence="4">
    <location>
        <begin position="732"/>
        <end position="765"/>
    </location>
</feature>
<dbReference type="InterPro" id="IPR016032">
    <property type="entry name" value="Sig_transdc_resp-reg_C-effctor"/>
</dbReference>
<dbReference type="SMART" id="SM00028">
    <property type="entry name" value="TPR"/>
    <property type="match status" value="3"/>
</dbReference>
<evidence type="ECO:0000256" key="4">
    <source>
        <dbReference type="PROSITE-ProRule" id="PRU00339"/>
    </source>
</evidence>
<keyword evidence="4" id="KW-0802">TPR repeat</keyword>
<sequence length="886" mass="97130">MLIGTKLSPPNRMTDAARRDALVERITSDTRRVTVLSAPAGYGKTTLLSQCHARWREGDVAVAWYSADDSRFEADQFFAYVMAALHRAGLPLPYSADAIAAGLPGLAVDAAARAVVVALEASEEPVRLIVDDYHRIASPTLDGFLDYVIERMPDHAAIVLALRGTPGIALARLRVRGQLLHLEQDDIRFTDAEMLAVLGGEAEKVDSAEVIARTQGWPAALQLLRLWLEGRDRVEALTHLTRRSSDLADYLAEQVFADLSPDVQAFLLETSVAERICAGLGTAITGREDSAALLDGLRRRNTLVTSLDEEGTWLRVHPLLREFLSDRLDVLHGERRDELHLSAATWLAGQNLLSEALNHAARMADRNAALRIMETAGGWQVALRGGSALLRHLDAEGVVCAETYPRVTLGRAYLAAQEGRLATARALLDRLMAVRPLDEVEQADPGLAVQIVCNDLVTHIYEDRPIPDGHVAFLRRRLDAPSADPVLGVLIRHLTCLAHFDRGDMAWCRVEADSARKLARVHNLPLIEVYAHQYLGLAQMRAGHRREAELFFRRGLELARRNFGEGSVQVAVAIVLLAHTRYLAGDLSNATDLLETTLPLIEQGEGWHEVFFAGYATQGWIAIRTGNFALAERVLQQGRDTAARRGLVRLQYQLSLLRVRILLSSNRLDLAQDLLREIGPPAAEMAQRDARLPCEHAVATLCLALQRGTCDPAAPEKLSQIVAEVGSMALEVEALVLLAAAYARRRRVTEAARAFRQALELTESEDLIGVISQFGALLPVALGACEEALNLFEPAQRAVVSRLHRSTRGGPQRSAAIPPAAGDVIITPREVDVLRALADGLSSKEIARSLGVAESTIKTHRINIYRKLDVATRSRAIQAARNLRLI</sequence>
<proteinExistence type="predicted"/>
<gene>
    <name evidence="6" type="ORF">A8V01_26485</name>
</gene>
<evidence type="ECO:0000256" key="2">
    <source>
        <dbReference type="ARBA" id="ARBA00023125"/>
    </source>
</evidence>
<comment type="caution">
    <text evidence="6">The sequence shown here is derived from an EMBL/GenBank/DDBJ whole genome shotgun (WGS) entry which is preliminary data.</text>
</comment>
<dbReference type="CDD" id="cd06170">
    <property type="entry name" value="LuxR_C_like"/>
    <property type="match status" value="1"/>
</dbReference>
<protein>
    <submittedName>
        <fullName evidence="6">Helix-turn-helix transcriptional regulator</fullName>
    </submittedName>
</protein>
<dbReference type="PROSITE" id="PS50005">
    <property type="entry name" value="TPR"/>
    <property type="match status" value="1"/>
</dbReference>
<dbReference type="AlphaFoldDB" id="A0A2K2FU84"/>
<evidence type="ECO:0000313" key="6">
    <source>
        <dbReference type="EMBL" id="PNU02343.1"/>
    </source>
</evidence>
<dbReference type="SUPFAM" id="SSF52540">
    <property type="entry name" value="P-loop containing nucleoside triphosphate hydrolases"/>
    <property type="match status" value="1"/>
</dbReference>
<feature type="domain" description="HTH luxR-type" evidence="5">
    <location>
        <begin position="819"/>
        <end position="884"/>
    </location>
</feature>
<name>A0A2K2FU84_9SPHN</name>
<dbReference type="GO" id="GO:0003677">
    <property type="term" value="F:DNA binding"/>
    <property type="evidence" value="ECO:0007669"/>
    <property type="project" value="UniProtKB-KW"/>
</dbReference>
<keyword evidence="2" id="KW-0238">DNA-binding</keyword>
<dbReference type="SUPFAM" id="SSF48452">
    <property type="entry name" value="TPR-like"/>
    <property type="match status" value="1"/>
</dbReference>
<organism evidence="6 7">
    <name type="scientific">Novosphingobium guangzhouense</name>
    <dbReference type="NCBI Taxonomy" id="1850347"/>
    <lineage>
        <taxon>Bacteria</taxon>
        <taxon>Pseudomonadati</taxon>
        <taxon>Pseudomonadota</taxon>
        <taxon>Alphaproteobacteria</taxon>
        <taxon>Sphingomonadales</taxon>
        <taxon>Sphingomonadaceae</taxon>
        <taxon>Novosphingobium</taxon>
    </lineage>
</organism>
<dbReference type="PANTHER" id="PTHR44688">
    <property type="entry name" value="DNA-BINDING TRANSCRIPTIONAL ACTIVATOR DEVR_DOSR"/>
    <property type="match status" value="1"/>
</dbReference>
<accession>A0A2K2FU84</accession>
<dbReference type="OrthoDB" id="9807052at2"/>
<evidence type="ECO:0000259" key="5">
    <source>
        <dbReference type="PROSITE" id="PS50043"/>
    </source>
</evidence>
<dbReference type="Pfam" id="PF25873">
    <property type="entry name" value="WHD_MalT"/>
    <property type="match status" value="1"/>
</dbReference>
<dbReference type="InterPro" id="IPR036388">
    <property type="entry name" value="WH-like_DNA-bd_sf"/>
</dbReference>
<dbReference type="EMBL" id="LYMM01000077">
    <property type="protein sequence ID" value="PNU02343.1"/>
    <property type="molecule type" value="Genomic_DNA"/>
</dbReference>
<dbReference type="SUPFAM" id="SSF46894">
    <property type="entry name" value="C-terminal effector domain of the bipartite response regulators"/>
    <property type="match status" value="1"/>
</dbReference>
<dbReference type="PRINTS" id="PR00038">
    <property type="entry name" value="HTHLUXR"/>
</dbReference>
<evidence type="ECO:0000256" key="3">
    <source>
        <dbReference type="ARBA" id="ARBA00023163"/>
    </source>
</evidence>
<dbReference type="PROSITE" id="PS00622">
    <property type="entry name" value="HTH_LUXR_1"/>
    <property type="match status" value="1"/>
</dbReference>
<evidence type="ECO:0000313" key="7">
    <source>
        <dbReference type="Proteomes" id="UP000236327"/>
    </source>
</evidence>
<evidence type="ECO:0000256" key="1">
    <source>
        <dbReference type="ARBA" id="ARBA00023015"/>
    </source>
</evidence>
<reference evidence="6 7" key="1">
    <citation type="submission" date="2016-05" db="EMBL/GenBank/DDBJ databases">
        <title>Complete genome sequence of Novosphingobium guangzhouense SA925(T).</title>
        <authorList>
            <person name="Sha S."/>
        </authorList>
    </citation>
    <scope>NUCLEOTIDE SEQUENCE [LARGE SCALE GENOMIC DNA]</scope>
    <source>
        <strain evidence="6 7">SA925</strain>
    </source>
</reference>
<dbReference type="InterPro" id="IPR000792">
    <property type="entry name" value="Tscrpt_reg_LuxR_C"/>
</dbReference>
<dbReference type="InterPro" id="IPR011990">
    <property type="entry name" value="TPR-like_helical_dom_sf"/>
</dbReference>
<dbReference type="Gene3D" id="1.10.10.10">
    <property type="entry name" value="Winged helix-like DNA-binding domain superfamily/Winged helix DNA-binding domain"/>
    <property type="match status" value="1"/>
</dbReference>
<dbReference type="GO" id="GO:0006355">
    <property type="term" value="P:regulation of DNA-templated transcription"/>
    <property type="evidence" value="ECO:0007669"/>
    <property type="project" value="InterPro"/>
</dbReference>
<dbReference type="PANTHER" id="PTHR44688:SF16">
    <property type="entry name" value="DNA-BINDING TRANSCRIPTIONAL ACTIVATOR DEVR_DOSR"/>
    <property type="match status" value="1"/>
</dbReference>
<dbReference type="InterPro" id="IPR019734">
    <property type="entry name" value="TPR_rpt"/>
</dbReference>
<dbReference type="Proteomes" id="UP000236327">
    <property type="component" value="Unassembled WGS sequence"/>
</dbReference>
<dbReference type="InterPro" id="IPR027417">
    <property type="entry name" value="P-loop_NTPase"/>
</dbReference>
<dbReference type="SMART" id="SM00421">
    <property type="entry name" value="HTH_LUXR"/>
    <property type="match status" value="1"/>
</dbReference>
<dbReference type="InterPro" id="IPR059106">
    <property type="entry name" value="WHD_MalT"/>
</dbReference>
<dbReference type="PROSITE" id="PS50043">
    <property type="entry name" value="HTH_LUXR_2"/>
    <property type="match status" value="1"/>
</dbReference>